<organism evidence="1 2">
    <name type="scientific">Pyrinomonas methylaliphatogenes</name>
    <dbReference type="NCBI Taxonomy" id="454194"/>
    <lineage>
        <taxon>Bacteria</taxon>
        <taxon>Pseudomonadati</taxon>
        <taxon>Acidobacteriota</taxon>
        <taxon>Blastocatellia</taxon>
        <taxon>Blastocatellales</taxon>
        <taxon>Pyrinomonadaceae</taxon>
        <taxon>Pyrinomonas</taxon>
    </lineage>
</organism>
<reference evidence="1 2" key="2">
    <citation type="submission" date="2015-01" db="EMBL/GenBank/DDBJ databases">
        <title>Complete genome sequence of Pyrinomonas methylaliphatogenes type strain K22T.</title>
        <authorList>
            <person name="Lee K.C.Y."/>
            <person name="Power J.F."/>
            <person name="Dunfield P.F."/>
            <person name="Morgan X.C."/>
            <person name="Huttenhower C."/>
            <person name="Stott M.B."/>
        </authorList>
    </citation>
    <scope>NUCLEOTIDE SEQUENCE [LARGE SCALE GENOMIC DNA]</scope>
    <source>
        <strain evidence="1 2">K22</strain>
    </source>
</reference>
<accession>A0A0B6WYL9</accession>
<name>A0A0B6WYL9_9BACT</name>
<reference evidence="1 2" key="1">
    <citation type="submission" date="2013-12" db="EMBL/GenBank/DDBJ databases">
        <authorList>
            <person name="Stott M."/>
        </authorList>
    </citation>
    <scope>NUCLEOTIDE SEQUENCE [LARGE SCALE GENOMIC DNA]</scope>
    <source>
        <strain evidence="1 2">K22</strain>
    </source>
</reference>
<sequence>MKIYLDLCAIQRPLDTQNQVRIVLESEAVWGPISYCEHGCAEIVCSEALLYEVEQGNLAVRREHAVAVLAKARSMIEVTDGDKERAAEFVRYGIKPLDALHLALGES</sequence>
<protein>
    <recommendedName>
        <fullName evidence="3">PIN domain-containing protein</fullName>
    </recommendedName>
</protein>
<dbReference type="AlphaFoldDB" id="A0A0B6WYL9"/>
<gene>
    <name evidence="1" type="ORF">PYK22_01243</name>
</gene>
<proteinExistence type="predicted"/>
<dbReference type="SUPFAM" id="SSF88723">
    <property type="entry name" value="PIN domain-like"/>
    <property type="match status" value="1"/>
</dbReference>
<dbReference type="InterPro" id="IPR029060">
    <property type="entry name" value="PIN-like_dom_sf"/>
</dbReference>
<dbReference type="STRING" id="454194.PYK22_01243"/>
<dbReference type="EMBL" id="CBXV010000004">
    <property type="protein sequence ID" value="CDM65245.1"/>
    <property type="molecule type" value="Genomic_DNA"/>
</dbReference>
<evidence type="ECO:0000313" key="1">
    <source>
        <dbReference type="EMBL" id="CDM65245.1"/>
    </source>
</evidence>
<dbReference type="Proteomes" id="UP000031518">
    <property type="component" value="Unassembled WGS sequence"/>
</dbReference>
<evidence type="ECO:0000313" key="2">
    <source>
        <dbReference type="Proteomes" id="UP000031518"/>
    </source>
</evidence>
<evidence type="ECO:0008006" key="3">
    <source>
        <dbReference type="Google" id="ProtNLM"/>
    </source>
</evidence>
<keyword evidence="2" id="KW-1185">Reference proteome</keyword>